<organism evidence="6 7">
    <name type="scientific">Jonesia denitrificans (strain ATCC 14870 / DSM 20603 / BCRC 15368 / CIP 55.134 / JCM 11481 / NBRC 15587 / NCTC 10816 / Prevot 55134)</name>
    <name type="common">Listeria denitrificans</name>
    <dbReference type="NCBI Taxonomy" id="471856"/>
    <lineage>
        <taxon>Bacteria</taxon>
        <taxon>Bacillati</taxon>
        <taxon>Actinomycetota</taxon>
        <taxon>Actinomycetes</taxon>
        <taxon>Micrococcales</taxon>
        <taxon>Jonesiaceae</taxon>
        <taxon>Jonesia</taxon>
    </lineage>
</organism>
<dbReference type="GO" id="GO:0007155">
    <property type="term" value="P:cell adhesion"/>
    <property type="evidence" value="ECO:0007669"/>
    <property type="project" value="InterPro"/>
</dbReference>
<sequence>MDLMNTKALLAAGLTATILLAACSPNPEDDGRIQVAASFYPLEFLVNEIGQDNVTLIALTPEGGEPHDLELAPAQARHISSADLVVYQSGFQSTVDKAIEERAPEHVVDAGIYATLPLTDEHEHEDETDEEHAEHGETDPHFWLDTTLYSQAAQDVADALADVDPDNADTYLANANSLITTLTELDEEYAARLSTCTHDSVVVTHAAFGYLAEKYDFHQIAISGIDPEAEPSPARVREVKAAIDDLGLPMVFFETLVSPKVAETLASDLGITTGVLDPIEGLTSDDDTYLTIMANNLNALTTGMECTQ</sequence>
<name>C7R511_JONDD</name>
<evidence type="ECO:0000256" key="1">
    <source>
        <dbReference type="ARBA" id="ARBA00011028"/>
    </source>
</evidence>
<accession>C7R511</accession>
<dbReference type="PROSITE" id="PS51257">
    <property type="entry name" value="PROKAR_LIPOPROTEIN"/>
    <property type="match status" value="1"/>
</dbReference>
<protein>
    <submittedName>
        <fullName evidence="6">Periplasmic solute binding protein</fullName>
    </submittedName>
</protein>
<dbReference type="Proteomes" id="UP000000628">
    <property type="component" value="Chromosome"/>
</dbReference>
<dbReference type="PRINTS" id="PR00690">
    <property type="entry name" value="ADHESNFAMILY"/>
</dbReference>
<dbReference type="KEGG" id="jde:Jden_1533"/>
<evidence type="ECO:0000256" key="4">
    <source>
        <dbReference type="RuleBase" id="RU003512"/>
    </source>
</evidence>
<dbReference type="SUPFAM" id="SSF53807">
    <property type="entry name" value="Helical backbone' metal receptor"/>
    <property type="match status" value="1"/>
</dbReference>
<evidence type="ECO:0000313" key="6">
    <source>
        <dbReference type="EMBL" id="ACV09181.1"/>
    </source>
</evidence>
<evidence type="ECO:0000256" key="5">
    <source>
        <dbReference type="SAM" id="SignalP"/>
    </source>
</evidence>
<evidence type="ECO:0000256" key="2">
    <source>
        <dbReference type="ARBA" id="ARBA00022448"/>
    </source>
</evidence>
<keyword evidence="3 5" id="KW-0732">Signal</keyword>
<dbReference type="PANTHER" id="PTHR42953:SF3">
    <property type="entry name" value="HIGH-AFFINITY ZINC UPTAKE SYSTEM PROTEIN ZNUA"/>
    <property type="match status" value="1"/>
</dbReference>
<comment type="similarity">
    <text evidence="1 4">Belongs to the bacterial solute-binding protein 9 family.</text>
</comment>
<proteinExistence type="inferred from homology"/>
<dbReference type="GO" id="GO:0046872">
    <property type="term" value="F:metal ion binding"/>
    <property type="evidence" value="ECO:0007669"/>
    <property type="project" value="InterPro"/>
</dbReference>
<dbReference type="InterPro" id="IPR006127">
    <property type="entry name" value="ZnuA-like"/>
</dbReference>
<dbReference type="Gene3D" id="3.40.50.1980">
    <property type="entry name" value="Nitrogenase molybdenum iron protein domain"/>
    <property type="match status" value="2"/>
</dbReference>
<dbReference type="Pfam" id="PF01297">
    <property type="entry name" value="ZnuA"/>
    <property type="match status" value="1"/>
</dbReference>
<dbReference type="InterPro" id="IPR050492">
    <property type="entry name" value="Bact_metal-bind_prot9"/>
</dbReference>
<dbReference type="GO" id="GO:0030001">
    <property type="term" value="P:metal ion transport"/>
    <property type="evidence" value="ECO:0007669"/>
    <property type="project" value="InterPro"/>
</dbReference>
<dbReference type="EMBL" id="CP001706">
    <property type="protein sequence ID" value="ACV09181.1"/>
    <property type="molecule type" value="Genomic_DNA"/>
</dbReference>
<dbReference type="PANTHER" id="PTHR42953">
    <property type="entry name" value="HIGH-AFFINITY ZINC UPTAKE SYSTEM PROTEIN ZNUA-RELATED"/>
    <property type="match status" value="1"/>
</dbReference>
<dbReference type="STRING" id="471856.Jden_1533"/>
<dbReference type="InterPro" id="IPR006128">
    <property type="entry name" value="Lipoprotein_PsaA-like"/>
</dbReference>
<keyword evidence="2 4" id="KW-0813">Transport</keyword>
<feature type="signal peptide" evidence="5">
    <location>
        <begin position="1"/>
        <end position="21"/>
    </location>
</feature>
<dbReference type="eggNOG" id="COG0803">
    <property type="taxonomic scope" value="Bacteria"/>
</dbReference>
<feature type="chain" id="PRO_5002983523" evidence="5">
    <location>
        <begin position="22"/>
        <end position="308"/>
    </location>
</feature>
<evidence type="ECO:0000256" key="3">
    <source>
        <dbReference type="ARBA" id="ARBA00022729"/>
    </source>
</evidence>
<dbReference type="HOGENOM" id="CLU_016838_1_0_11"/>
<evidence type="ECO:0000313" key="7">
    <source>
        <dbReference type="Proteomes" id="UP000000628"/>
    </source>
</evidence>
<dbReference type="OrthoDB" id="9810636at2"/>
<reference evidence="6 7" key="1">
    <citation type="journal article" date="2009" name="Stand. Genomic Sci.">
        <title>Complete genome sequence of Jonesia denitrificans type strain (Prevot 55134).</title>
        <authorList>
            <person name="Pukall R."/>
            <person name="Gehrich-Schroter G."/>
            <person name="Lapidus A."/>
            <person name="Nolan M."/>
            <person name="Glavina Del Rio T."/>
            <person name="Lucas S."/>
            <person name="Chen F."/>
            <person name="Tice H."/>
            <person name="Pitluck S."/>
            <person name="Cheng J.F."/>
            <person name="Copeland A."/>
            <person name="Saunders E."/>
            <person name="Brettin T."/>
            <person name="Detter J.C."/>
            <person name="Bruce D."/>
            <person name="Goodwin L."/>
            <person name="Pati A."/>
            <person name="Ivanova N."/>
            <person name="Mavromatis K."/>
            <person name="Ovchinnikova G."/>
            <person name="Chen A."/>
            <person name="Palaniappan K."/>
            <person name="Land M."/>
            <person name="Hauser L."/>
            <person name="Chang Y.J."/>
            <person name="Jeffries C.D."/>
            <person name="Chain P."/>
            <person name="Goker M."/>
            <person name="Bristow J."/>
            <person name="Eisen J.A."/>
            <person name="Markowitz V."/>
            <person name="Hugenholtz P."/>
            <person name="Kyrpides N.C."/>
            <person name="Klenk H.P."/>
            <person name="Han C."/>
        </authorList>
    </citation>
    <scope>NUCLEOTIDE SEQUENCE [LARGE SCALE GENOMIC DNA]</scope>
    <source>
        <strain evidence="7">ATCC 14870 / DSM 20603 / BCRC 15368 / CIP 55.134 / JCM 11481 / NBRC 15587 / NCTC 10816 / Prevot 55134</strain>
    </source>
</reference>
<dbReference type="PRINTS" id="PR00691">
    <property type="entry name" value="ADHESINB"/>
</dbReference>
<dbReference type="InterPro" id="IPR006129">
    <property type="entry name" value="AdhesinB"/>
</dbReference>
<gene>
    <name evidence="6" type="ordered locus">Jden_1533</name>
</gene>
<keyword evidence="7" id="KW-1185">Reference proteome</keyword>
<dbReference type="AlphaFoldDB" id="C7R511"/>